<protein>
    <submittedName>
        <fullName evidence="1">Uncharacterized protein</fullName>
    </submittedName>
</protein>
<evidence type="ECO:0000313" key="1">
    <source>
        <dbReference type="EMBL" id="STQ91120.1"/>
    </source>
</evidence>
<gene>
    <name evidence="2" type="ORF">EV682_103392</name>
    <name evidence="1" type="ORF">NCTC11159_02192</name>
</gene>
<reference evidence="2 4" key="2">
    <citation type="submission" date="2019-03" db="EMBL/GenBank/DDBJ databases">
        <title>Genomic Encyclopedia of Type Strains, Phase IV (KMG-IV): sequencing the most valuable type-strain genomes for metagenomic binning, comparative biology and taxonomic classification.</title>
        <authorList>
            <person name="Goeker M."/>
        </authorList>
    </citation>
    <scope>NUCLEOTIDE SEQUENCE [LARGE SCALE GENOMIC DNA]</scope>
    <source>
        <strain evidence="2 4">DSM 3764</strain>
    </source>
</reference>
<dbReference type="OrthoDB" id="9255975at2"/>
<sequence length="109" mass="12229">MNQKVDNAQDANGVKLRLSAQRALCGNIPRTLRSVSVEYHDTVIACRYVFDDGATTSEMALLSCAGTEIIADYNEPYTITEEFMTIPFPIKPEYLRYLVYMRAEGVVAL</sequence>
<name>A0A377Q8R1_9NEIS</name>
<evidence type="ECO:0000313" key="3">
    <source>
        <dbReference type="Proteomes" id="UP000255108"/>
    </source>
</evidence>
<dbReference type="Pfam" id="PF26541">
    <property type="entry name" value="MafI2"/>
    <property type="match status" value="1"/>
</dbReference>
<dbReference type="EMBL" id="SMBT01000003">
    <property type="protein sequence ID" value="TCU88808.1"/>
    <property type="molecule type" value="Genomic_DNA"/>
</dbReference>
<dbReference type="Proteomes" id="UP000255108">
    <property type="component" value="Unassembled WGS sequence"/>
</dbReference>
<proteinExistence type="predicted"/>
<keyword evidence="4" id="KW-1185">Reference proteome</keyword>
<reference evidence="1 3" key="1">
    <citation type="submission" date="2018-06" db="EMBL/GenBank/DDBJ databases">
        <authorList>
            <consortium name="Pathogen Informatics"/>
            <person name="Doyle S."/>
        </authorList>
    </citation>
    <scope>NUCLEOTIDE SEQUENCE [LARGE SCALE GENOMIC DNA]</scope>
    <source>
        <strain evidence="1 3">NCTC11159</strain>
    </source>
</reference>
<dbReference type="Proteomes" id="UP000295794">
    <property type="component" value="Unassembled WGS sequence"/>
</dbReference>
<evidence type="ECO:0000313" key="2">
    <source>
        <dbReference type="EMBL" id="TCU88808.1"/>
    </source>
</evidence>
<dbReference type="RefSeq" id="WP_115227367.1">
    <property type="nucleotide sequence ID" value="NZ_CAWOLO010000003.1"/>
</dbReference>
<dbReference type="InterPro" id="IPR058702">
    <property type="entry name" value="MafI2-like"/>
</dbReference>
<dbReference type="EMBL" id="UGHR01000001">
    <property type="protein sequence ID" value="STQ91120.1"/>
    <property type="molecule type" value="Genomic_DNA"/>
</dbReference>
<evidence type="ECO:0000313" key="4">
    <source>
        <dbReference type="Proteomes" id="UP000295794"/>
    </source>
</evidence>
<dbReference type="AlphaFoldDB" id="A0A377Q8R1"/>
<organism evidence="1 3">
    <name type="scientific">Iodobacter fluviatilis</name>
    <dbReference type="NCBI Taxonomy" id="537"/>
    <lineage>
        <taxon>Bacteria</taxon>
        <taxon>Pseudomonadati</taxon>
        <taxon>Pseudomonadota</taxon>
        <taxon>Betaproteobacteria</taxon>
        <taxon>Neisseriales</taxon>
        <taxon>Chitinibacteraceae</taxon>
        <taxon>Iodobacter</taxon>
    </lineage>
</organism>
<accession>A0A377Q8R1</accession>